<dbReference type="PROSITE" id="PS00640">
    <property type="entry name" value="THIOL_PROTEASE_ASN"/>
    <property type="match status" value="1"/>
</dbReference>
<dbReference type="PRINTS" id="PR00705">
    <property type="entry name" value="PAPAIN"/>
</dbReference>
<evidence type="ECO:0000256" key="7">
    <source>
        <dbReference type="ARBA" id="ARBA00023157"/>
    </source>
</evidence>
<evidence type="ECO:0000256" key="8">
    <source>
        <dbReference type="ARBA" id="ARBA00055576"/>
    </source>
</evidence>
<comment type="function">
    <text evidence="8">Thiol protease. Has a role as a digestive enzyme.</text>
</comment>
<keyword evidence="2" id="KW-0645">Protease</keyword>
<keyword evidence="13" id="KW-1185">Reference proteome</keyword>
<dbReference type="InterPro" id="IPR000169">
    <property type="entry name" value="Pept_cys_AS"/>
</dbReference>
<evidence type="ECO:0000313" key="12">
    <source>
        <dbReference type="EMBL" id="CAL1543735.1"/>
    </source>
</evidence>
<name>A0AAV2IAA4_LYMST</name>
<evidence type="ECO:0000256" key="10">
    <source>
        <dbReference type="SAM" id="SignalP"/>
    </source>
</evidence>
<dbReference type="SUPFAM" id="SSF54001">
    <property type="entry name" value="Cysteine proteinases"/>
    <property type="match status" value="1"/>
</dbReference>
<dbReference type="InterPro" id="IPR025660">
    <property type="entry name" value="Pept_his_AS"/>
</dbReference>
<evidence type="ECO:0000256" key="5">
    <source>
        <dbReference type="ARBA" id="ARBA00022807"/>
    </source>
</evidence>
<evidence type="ECO:0000256" key="4">
    <source>
        <dbReference type="ARBA" id="ARBA00022801"/>
    </source>
</evidence>
<keyword evidence="6" id="KW-0865">Zymogen</keyword>
<dbReference type="Proteomes" id="UP001497497">
    <property type="component" value="Unassembled WGS sequence"/>
</dbReference>
<comment type="caution">
    <text evidence="12">The sequence shown here is derived from an EMBL/GenBank/DDBJ whole genome shotgun (WGS) entry which is preliminary data.</text>
</comment>
<proteinExistence type="inferred from homology"/>
<sequence>MLLFVLALCLVLATSSAQLLRPDFGILNEDEIDYINNAAKTTWKAGRNFHPKDYLRVKKILGVPNMAKAEYLAHQLPRQEFERKLNSFQLPENFDPRVQWPNCTSLKEVRDQGNCGSCWAFGATAAMTDRICIHSNGKVNFRFSAEDLLTCCDECGDGCNGGYPASAWEYYRQTGIVSGGPYNSSQGCQPYLIPACDHHVIGKLPPCGKEEVPTPDCKKECEANYPVAYKQDKHVGSKTYQVSGEENIMQELVQNGPVEAAFTVYSDFLQYKTGVYQHTSGSALGGHAVKLMGYGVEDGTKYWLVANSWNPDWGDNGFFKILRGRDECGIESQIVAGEPRL</sequence>
<dbReference type="PANTHER" id="PTHR12411">
    <property type="entry name" value="CYSTEINE PROTEASE FAMILY C1-RELATED"/>
    <property type="match status" value="1"/>
</dbReference>
<evidence type="ECO:0000256" key="6">
    <source>
        <dbReference type="ARBA" id="ARBA00023145"/>
    </source>
</evidence>
<protein>
    <recommendedName>
        <fullName evidence="9">Cathepsin B-like cysteine proteinase</fullName>
    </recommendedName>
</protein>
<dbReference type="Pfam" id="PF08127">
    <property type="entry name" value="Propeptide_C1"/>
    <property type="match status" value="1"/>
</dbReference>
<dbReference type="GO" id="GO:0006508">
    <property type="term" value="P:proteolysis"/>
    <property type="evidence" value="ECO:0007669"/>
    <property type="project" value="UniProtKB-KW"/>
</dbReference>
<feature type="domain" description="Peptidase C1A papain C-terminal" evidence="11">
    <location>
        <begin position="90"/>
        <end position="338"/>
    </location>
</feature>
<gene>
    <name evidence="12" type="ORF">GSLYS_00017248001</name>
</gene>
<dbReference type="EMBL" id="CAXITT010000573">
    <property type="protein sequence ID" value="CAL1543735.1"/>
    <property type="molecule type" value="Genomic_DNA"/>
</dbReference>
<dbReference type="CDD" id="cd02620">
    <property type="entry name" value="Peptidase_C1A_CathepsinB"/>
    <property type="match status" value="1"/>
</dbReference>
<dbReference type="SMART" id="SM00645">
    <property type="entry name" value="Pept_C1"/>
    <property type="match status" value="1"/>
</dbReference>
<dbReference type="Pfam" id="PF00112">
    <property type="entry name" value="Peptidase_C1"/>
    <property type="match status" value="1"/>
</dbReference>
<evidence type="ECO:0000256" key="9">
    <source>
        <dbReference type="ARBA" id="ARBA00073107"/>
    </source>
</evidence>
<dbReference type="FunFam" id="3.90.70.10:FF:000031">
    <property type="entry name" value="Cathepsin B"/>
    <property type="match status" value="1"/>
</dbReference>
<feature type="signal peptide" evidence="10">
    <location>
        <begin position="1"/>
        <end position="17"/>
    </location>
</feature>
<evidence type="ECO:0000256" key="1">
    <source>
        <dbReference type="ARBA" id="ARBA00008455"/>
    </source>
</evidence>
<feature type="chain" id="PRO_5043427308" description="Cathepsin B-like cysteine proteinase" evidence="10">
    <location>
        <begin position="18"/>
        <end position="341"/>
    </location>
</feature>
<keyword evidence="5" id="KW-0788">Thiol protease</keyword>
<dbReference type="InterPro" id="IPR000668">
    <property type="entry name" value="Peptidase_C1A_C"/>
</dbReference>
<dbReference type="GO" id="GO:0004197">
    <property type="term" value="F:cysteine-type endopeptidase activity"/>
    <property type="evidence" value="ECO:0007669"/>
    <property type="project" value="InterPro"/>
</dbReference>
<evidence type="ECO:0000313" key="13">
    <source>
        <dbReference type="Proteomes" id="UP001497497"/>
    </source>
</evidence>
<keyword evidence="3 10" id="KW-0732">Signal</keyword>
<keyword evidence="4" id="KW-0378">Hydrolase</keyword>
<dbReference type="Gene3D" id="3.90.70.10">
    <property type="entry name" value="Cysteine proteinases"/>
    <property type="match status" value="1"/>
</dbReference>
<comment type="similarity">
    <text evidence="1">Belongs to the peptidase C1 family.</text>
</comment>
<evidence type="ECO:0000256" key="3">
    <source>
        <dbReference type="ARBA" id="ARBA00022729"/>
    </source>
</evidence>
<dbReference type="AlphaFoldDB" id="A0AAV2IAA4"/>
<dbReference type="InterPro" id="IPR013128">
    <property type="entry name" value="Peptidase_C1A"/>
</dbReference>
<evidence type="ECO:0000256" key="2">
    <source>
        <dbReference type="ARBA" id="ARBA00022670"/>
    </source>
</evidence>
<dbReference type="PROSITE" id="PS00139">
    <property type="entry name" value="THIOL_PROTEASE_CYS"/>
    <property type="match status" value="1"/>
</dbReference>
<evidence type="ECO:0000259" key="11">
    <source>
        <dbReference type="SMART" id="SM00645"/>
    </source>
</evidence>
<organism evidence="12 13">
    <name type="scientific">Lymnaea stagnalis</name>
    <name type="common">Great pond snail</name>
    <name type="synonym">Helix stagnalis</name>
    <dbReference type="NCBI Taxonomy" id="6523"/>
    <lineage>
        <taxon>Eukaryota</taxon>
        <taxon>Metazoa</taxon>
        <taxon>Spiralia</taxon>
        <taxon>Lophotrochozoa</taxon>
        <taxon>Mollusca</taxon>
        <taxon>Gastropoda</taxon>
        <taxon>Heterobranchia</taxon>
        <taxon>Euthyneura</taxon>
        <taxon>Panpulmonata</taxon>
        <taxon>Hygrophila</taxon>
        <taxon>Lymnaeoidea</taxon>
        <taxon>Lymnaeidae</taxon>
        <taxon>Lymnaea</taxon>
    </lineage>
</organism>
<dbReference type="PROSITE" id="PS00639">
    <property type="entry name" value="THIOL_PROTEASE_HIS"/>
    <property type="match status" value="1"/>
</dbReference>
<dbReference type="InterPro" id="IPR038765">
    <property type="entry name" value="Papain-like_cys_pep_sf"/>
</dbReference>
<dbReference type="InterPro" id="IPR012599">
    <property type="entry name" value="Propeptide_C1A"/>
</dbReference>
<dbReference type="InterPro" id="IPR025661">
    <property type="entry name" value="Pept_asp_AS"/>
</dbReference>
<reference evidence="12 13" key="1">
    <citation type="submission" date="2024-04" db="EMBL/GenBank/DDBJ databases">
        <authorList>
            <consortium name="Genoscope - CEA"/>
            <person name="William W."/>
        </authorList>
    </citation>
    <scope>NUCLEOTIDE SEQUENCE [LARGE SCALE GENOMIC DNA]</scope>
</reference>
<accession>A0AAV2IAA4</accession>
<keyword evidence="7" id="KW-1015">Disulfide bond</keyword>